<dbReference type="EMBL" id="JRES01000264">
    <property type="protein sequence ID" value="KNC32847.1"/>
    <property type="molecule type" value="Genomic_DNA"/>
</dbReference>
<comment type="caution">
    <text evidence="5">The sequence shown here is derived from an EMBL/GenBank/DDBJ whole genome shotgun (WGS) entry which is preliminary data.</text>
</comment>
<dbReference type="PROSITE" id="PS51155">
    <property type="entry name" value="CHIT_BIND_RR_2"/>
    <property type="match status" value="1"/>
</dbReference>
<feature type="compositionally biased region" description="Gly residues" evidence="3">
    <location>
        <begin position="84"/>
        <end position="94"/>
    </location>
</feature>
<evidence type="ECO:0000256" key="2">
    <source>
        <dbReference type="PROSITE-ProRule" id="PRU00497"/>
    </source>
</evidence>
<keyword evidence="4" id="KW-0732">Signal</keyword>
<dbReference type="OrthoDB" id="6510765at2759"/>
<feature type="compositionally biased region" description="Basic and acidic residues" evidence="3">
    <location>
        <begin position="65"/>
        <end position="80"/>
    </location>
</feature>
<dbReference type="GO" id="GO:0005615">
    <property type="term" value="C:extracellular space"/>
    <property type="evidence" value="ECO:0007669"/>
    <property type="project" value="TreeGrafter"/>
</dbReference>
<feature type="region of interest" description="Disordered" evidence="3">
    <location>
        <begin position="25"/>
        <end position="139"/>
    </location>
</feature>
<dbReference type="OMA" id="YHHHEGN"/>
<evidence type="ECO:0000256" key="1">
    <source>
        <dbReference type="ARBA" id="ARBA00022460"/>
    </source>
</evidence>
<dbReference type="PANTHER" id="PTHR12236:SF95">
    <property type="entry name" value="CUTICULAR PROTEIN 76BD, ISOFORM C-RELATED"/>
    <property type="match status" value="1"/>
</dbReference>
<dbReference type="PRINTS" id="PR00947">
    <property type="entry name" value="CUTICLE"/>
</dbReference>
<feature type="chain" id="PRO_5005536582" evidence="4">
    <location>
        <begin position="20"/>
        <end position="211"/>
    </location>
</feature>
<dbReference type="Proteomes" id="UP000037069">
    <property type="component" value="Unassembled WGS sequence"/>
</dbReference>
<dbReference type="InterPro" id="IPR000618">
    <property type="entry name" value="Insect_cuticle"/>
</dbReference>
<dbReference type="GO" id="GO:0031012">
    <property type="term" value="C:extracellular matrix"/>
    <property type="evidence" value="ECO:0007669"/>
    <property type="project" value="TreeGrafter"/>
</dbReference>
<dbReference type="InterPro" id="IPR051217">
    <property type="entry name" value="Insect_Cuticle_Struc_Prot"/>
</dbReference>
<dbReference type="GO" id="GO:0042302">
    <property type="term" value="F:structural constituent of cuticle"/>
    <property type="evidence" value="ECO:0007669"/>
    <property type="project" value="UniProtKB-UniRule"/>
</dbReference>
<feature type="region of interest" description="Disordered" evidence="3">
    <location>
        <begin position="178"/>
        <end position="197"/>
    </location>
</feature>
<protein>
    <submittedName>
        <fullName evidence="5">Uncharacterized protein</fullName>
    </submittedName>
</protein>
<dbReference type="PANTHER" id="PTHR12236">
    <property type="entry name" value="STRUCTURAL CONTITUENT OF CUTICLE"/>
    <property type="match status" value="1"/>
</dbReference>
<feature type="compositionally biased region" description="Basic and acidic residues" evidence="3">
    <location>
        <begin position="95"/>
        <end position="137"/>
    </location>
</feature>
<proteinExistence type="predicted"/>
<accession>A0A0L0CKS6</accession>
<evidence type="ECO:0000313" key="6">
    <source>
        <dbReference type="Proteomes" id="UP000037069"/>
    </source>
</evidence>
<evidence type="ECO:0000256" key="3">
    <source>
        <dbReference type="SAM" id="MobiDB-lite"/>
    </source>
</evidence>
<reference evidence="5 6" key="1">
    <citation type="journal article" date="2015" name="Nat. Commun.">
        <title>Lucilia cuprina genome unlocks parasitic fly biology to underpin future interventions.</title>
        <authorList>
            <person name="Anstead C.A."/>
            <person name="Korhonen P.K."/>
            <person name="Young N.D."/>
            <person name="Hall R.S."/>
            <person name="Jex A.R."/>
            <person name="Murali S.C."/>
            <person name="Hughes D.S."/>
            <person name="Lee S.F."/>
            <person name="Perry T."/>
            <person name="Stroehlein A.J."/>
            <person name="Ansell B.R."/>
            <person name="Breugelmans B."/>
            <person name="Hofmann A."/>
            <person name="Qu J."/>
            <person name="Dugan S."/>
            <person name="Lee S.L."/>
            <person name="Chao H."/>
            <person name="Dinh H."/>
            <person name="Han Y."/>
            <person name="Doddapaneni H.V."/>
            <person name="Worley K.C."/>
            <person name="Muzny D.M."/>
            <person name="Ioannidis P."/>
            <person name="Waterhouse R.M."/>
            <person name="Zdobnov E.M."/>
            <person name="James P.J."/>
            <person name="Bagnall N.H."/>
            <person name="Kotze A.C."/>
            <person name="Gibbs R.A."/>
            <person name="Richards S."/>
            <person name="Batterham P."/>
            <person name="Gasser R.B."/>
        </authorList>
    </citation>
    <scope>NUCLEOTIDE SEQUENCE [LARGE SCALE GENOMIC DNA]</scope>
    <source>
        <strain evidence="5 6">LS</strain>
        <tissue evidence="5">Full body</tissue>
    </source>
</reference>
<evidence type="ECO:0000256" key="4">
    <source>
        <dbReference type="SAM" id="SignalP"/>
    </source>
</evidence>
<keyword evidence="6" id="KW-1185">Reference proteome</keyword>
<feature type="signal peptide" evidence="4">
    <location>
        <begin position="1"/>
        <end position="19"/>
    </location>
</feature>
<dbReference type="AlphaFoldDB" id="A0A0L0CKS6"/>
<evidence type="ECO:0000313" key="5">
    <source>
        <dbReference type="EMBL" id="KNC32847.1"/>
    </source>
</evidence>
<feature type="compositionally biased region" description="Gly residues" evidence="3">
    <location>
        <begin position="179"/>
        <end position="188"/>
    </location>
</feature>
<gene>
    <name evidence="5" type="ORF">FF38_01700</name>
</gene>
<feature type="compositionally biased region" description="Gly residues" evidence="3">
    <location>
        <begin position="44"/>
        <end position="64"/>
    </location>
</feature>
<sequence length="211" mass="21380">MRPLISIAVIVLLCGLAAAGHYHHHEGNGDSGKEVGYSVVTSHGSGGHGGGGHGAGGHGAGGHAAGDHGSDGHGSKHGYDGGHAAYGGHGSDGGHGGHDDDDGHGHYAHPKYEFDYGVKDSKTGDIKSQSETRDGHKVKGSYTLKEADGTTRHVEYSSDKKKGFTAVVHKLGEAKGADGGHGGYGGHGSHGDHGGKADSYVIVKKHEGKKH</sequence>
<dbReference type="STRING" id="7375.A0A0L0CKS6"/>
<dbReference type="Pfam" id="PF00379">
    <property type="entry name" value="Chitin_bind_4"/>
    <property type="match status" value="1"/>
</dbReference>
<organism evidence="5 6">
    <name type="scientific">Lucilia cuprina</name>
    <name type="common">Green bottle fly</name>
    <name type="synonym">Australian sheep blowfly</name>
    <dbReference type="NCBI Taxonomy" id="7375"/>
    <lineage>
        <taxon>Eukaryota</taxon>
        <taxon>Metazoa</taxon>
        <taxon>Ecdysozoa</taxon>
        <taxon>Arthropoda</taxon>
        <taxon>Hexapoda</taxon>
        <taxon>Insecta</taxon>
        <taxon>Pterygota</taxon>
        <taxon>Neoptera</taxon>
        <taxon>Endopterygota</taxon>
        <taxon>Diptera</taxon>
        <taxon>Brachycera</taxon>
        <taxon>Muscomorpha</taxon>
        <taxon>Oestroidea</taxon>
        <taxon>Calliphoridae</taxon>
        <taxon>Luciliinae</taxon>
        <taxon>Lucilia</taxon>
    </lineage>
</organism>
<name>A0A0L0CKS6_LUCCU</name>
<keyword evidence="1 2" id="KW-0193">Cuticle</keyword>